<keyword evidence="2" id="KW-0378">Hydrolase</keyword>
<dbReference type="InterPro" id="IPR051167">
    <property type="entry name" value="Prolyl_oligopep/macrocyclase"/>
</dbReference>
<dbReference type="PANTHER" id="PTHR42881:SF13">
    <property type="entry name" value="PROLYL ENDOPEPTIDASE"/>
    <property type="match status" value="1"/>
</dbReference>
<dbReference type="PRINTS" id="PR00862">
    <property type="entry name" value="PROLIGOPTASE"/>
</dbReference>
<comment type="caution">
    <text evidence="7">The sequence shown here is derived from an EMBL/GenBank/DDBJ whole genome shotgun (WGS) entry which is preliminary data.</text>
</comment>
<accession>A0A495K6U9</accession>
<dbReference type="SUPFAM" id="SSF53474">
    <property type="entry name" value="alpha/beta-Hydrolases"/>
    <property type="match status" value="1"/>
</dbReference>
<dbReference type="Gene3D" id="2.130.10.120">
    <property type="entry name" value="Prolyl oligopeptidase, N-terminal domain"/>
    <property type="match status" value="1"/>
</dbReference>
<reference evidence="7 8" key="1">
    <citation type="submission" date="2018-10" db="EMBL/GenBank/DDBJ databases">
        <title>Sequencing the genomes of 1000 actinobacteria strains.</title>
        <authorList>
            <person name="Klenk H.-P."/>
        </authorList>
    </citation>
    <scope>NUCLEOTIDE SEQUENCE [LARGE SCALE GENOMIC DNA]</scope>
    <source>
        <strain evidence="7 8">DSM 44343</strain>
    </source>
</reference>
<dbReference type="Gene3D" id="3.40.50.1820">
    <property type="entry name" value="alpha/beta hydrolase"/>
    <property type="match status" value="1"/>
</dbReference>
<proteinExistence type="predicted"/>
<name>A0A495K6U9_WILMA</name>
<dbReference type="AlphaFoldDB" id="A0A495K6U9"/>
<sequence>MFCSLSVVDRAVVHSDDDRDGAESTDQLRGTDRMCGRLGPVSDTDPYLWLEDVTGENALTWVREHNQPTIEALTTSSRFADLEAAALEVLDTDDRIAYVRRRGEHLYNFWRDATNPRGLWRRTTLEEYRTDSPEWDVLIDLDTVAADEGENWVWKGALVLRPDHRRALILLSRGGADASVVREFDLRTRTWITADHGGFELPENKSDISWIDDDTVYVGTDFGDQPDGESSLTNSGYPRVVKRWSRGTSLEEAETVYTGATSDVAVQAMYDDTIGFERHFLIRSTDFFNQEFYELADGEPTLIDVPTDAHTSVHRNWLLVFTRSPWNLAESGNDTQDQRESTYATGTLVVFDYPSYLAGDRTGTVLFAPDDHTSLQNFSFTSAHLVLVTLRDVQTELRLLSVTDWSVSELSGLPELATISVLDTDPDHSDELFLSASSFTTPPSLLHGSSTDGVAPIKQSPELFDASTVSASQHFATSDDGTRIPYFVIKRDDVSQGPTLLYGYGGFENSMTPAYGAISGRNWIARGGVYVIANIRGGGEYGPTWHTQAQLAGRHLVYEDFASVARDLVDRGLTTADKLAAQGGSNGGLLMGVMLTSYPELFGALVCQVPLLDMRRYHLLLAGASWVAEYGDPDDPEQWEFISKYSPYQLLRADATYPALLMTTSTRDDRVHPGHARKFVARMEELGHSVSYYENIEGGHGGAADNKQAAFKSALAYEFLWEKLGG</sequence>
<organism evidence="7 8">
    <name type="scientific">Williamsia marianensis</name>
    <dbReference type="NCBI Taxonomy" id="85044"/>
    <lineage>
        <taxon>Bacteria</taxon>
        <taxon>Bacillati</taxon>
        <taxon>Actinomycetota</taxon>
        <taxon>Actinomycetes</taxon>
        <taxon>Mycobacteriales</taxon>
        <taxon>Nocardiaceae</taxon>
        <taxon>Williamsia</taxon>
    </lineage>
</organism>
<evidence type="ECO:0000256" key="3">
    <source>
        <dbReference type="ARBA" id="ARBA00022825"/>
    </source>
</evidence>
<keyword evidence="1" id="KW-0645">Protease</keyword>
<evidence type="ECO:0000256" key="1">
    <source>
        <dbReference type="ARBA" id="ARBA00022670"/>
    </source>
</evidence>
<dbReference type="InterPro" id="IPR001375">
    <property type="entry name" value="Peptidase_S9_cat"/>
</dbReference>
<evidence type="ECO:0000313" key="7">
    <source>
        <dbReference type="EMBL" id="RKR97033.1"/>
    </source>
</evidence>
<evidence type="ECO:0000256" key="4">
    <source>
        <dbReference type="SAM" id="MobiDB-lite"/>
    </source>
</evidence>
<dbReference type="InterPro" id="IPR002470">
    <property type="entry name" value="Peptidase_S9A"/>
</dbReference>
<dbReference type="InterPro" id="IPR029058">
    <property type="entry name" value="AB_hydrolase_fold"/>
</dbReference>
<feature type="domain" description="Peptidase S9A N-terminal" evidence="6">
    <location>
        <begin position="44"/>
        <end position="267"/>
    </location>
</feature>
<dbReference type="GO" id="GO:0005829">
    <property type="term" value="C:cytosol"/>
    <property type="evidence" value="ECO:0007669"/>
    <property type="project" value="TreeGrafter"/>
</dbReference>
<dbReference type="Pfam" id="PF02897">
    <property type="entry name" value="Peptidase_S9_N"/>
    <property type="match status" value="2"/>
</dbReference>
<dbReference type="PANTHER" id="PTHR42881">
    <property type="entry name" value="PROLYL ENDOPEPTIDASE"/>
    <property type="match status" value="1"/>
</dbReference>
<dbReference type="GO" id="GO:0006508">
    <property type="term" value="P:proteolysis"/>
    <property type="evidence" value="ECO:0007669"/>
    <property type="project" value="UniProtKB-KW"/>
</dbReference>
<dbReference type="SUPFAM" id="SSF50993">
    <property type="entry name" value="Peptidase/esterase 'gauge' domain"/>
    <property type="match status" value="1"/>
</dbReference>
<dbReference type="Pfam" id="PF00326">
    <property type="entry name" value="Peptidase_S9"/>
    <property type="match status" value="1"/>
</dbReference>
<feature type="domain" description="Peptidase S9A N-terminal" evidence="6">
    <location>
        <begin position="366"/>
        <end position="454"/>
    </location>
</feature>
<evidence type="ECO:0000313" key="8">
    <source>
        <dbReference type="Proteomes" id="UP000274762"/>
    </source>
</evidence>
<keyword evidence="3" id="KW-0720">Serine protease</keyword>
<dbReference type="Proteomes" id="UP000274762">
    <property type="component" value="Unassembled WGS sequence"/>
</dbReference>
<protein>
    <submittedName>
        <fullName evidence="7">Prolyl oligopeptidase</fullName>
    </submittedName>
</protein>
<evidence type="ECO:0000259" key="6">
    <source>
        <dbReference type="Pfam" id="PF02897"/>
    </source>
</evidence>
<evidence type="ECO:0000259" key="5">
    <source>
        <dbReference type="Pfam" id="PF00326"/>
    </source>
</evidence>
<dbReference type="GO" id="GO:0070012">
    <property type="term" value="F:oligopeptidase activity"/>
    <property type="evidence" value="ECO:0007669"/>
    <property type="project" value="TreeGrafter"/>
</dbReference>
<dbReference type="InterPro" id="IPR023302">
    <property type="entry name" value="Pept_S9A_N"/>
</dbReference>
<feature type="region of interest" description="Disordered" evidence="4">
    <location>
        <begin position="16"/>
        <end position="36"/>
    </location>
</feature>
<evidence type="ECO:0000256" key="2">
    <source>
        <dbReference type="ARBA" id="ARBA00022801"/>
    </source>
</evidence>
<dbReference type="EMBL" id="RBKV01000001">
    <property type="protein sequence ID" value="RKR97033.1"/>
    <property type="molecule type" value="Genomic_DNA"/>
</dbReference>
<dbReference type="GO" id="GO:0004252">
    <property type="term" value="F:serine-type endopeptidase activity"/>
    <property type="evidence" value="ECO:0007669"/>
    <property type="project" value="InterPro"/>
</dbReference>
<gene>
    <name evidence="7" type="ORF">DFJ75_3897</name>
</gene>
<feature type="domain" description="Peptidase S9 prolyl oligopeptidase catalytic" evidence="5">
    <location>
        <begin position="524"/>
        <end position="725"/>
    </location>
</feature>